<evidence type="ECO:0000313" key="2">
    <source>
        <dbReference type="EMBL" id="MBB6670695.1"/>
    </source>
</evidence>
<dbReference type="RefSeq" id="WP_185142185.1">
    <property type="nucleotide sequence ID" value="NZ_JACJVP010000011.1"/>
</dbReference>
<accession>A0A7X0RQS7</accession>
<dbReference type="Pfam" id="PF01261">
    <property type="entry name" value="AP_endonuc_2"/>
    <property type="match status" value="1"/>
</dbReference>
<protein>
    <submittedName>
        <fullName evidence="2">Sugar phosphate isomerase/epimerase</fullName>
    </submittedName>
</protein>
<dbReference type="Gene3D" id="3.20.20.150">
    <property type="entry name" value="Divalent-metal-dependent TIM barrel enzymes"/>
    <property type="match status" value="1"/>
</dbReference>
<keyword evidence="3" id="KW-1185">Reference proteome</keyword>
<dbReference type="InterPro" id="IPR050312">
    <property type="entry name" value="IolE/XylAMocC-like"/>
</dbReference>
<dbReference type="InterPro" id="IPR013022">
    <property type="entry name" value="Xyl_isomerase-like_TIM-brl"/>
</dbReference>
<feature type="domain" description="Xylose isomerase-like TIM barrel" evidence="1">
    <location>
        <begin position="26"/>
        <end position="241"/>
    </location>
</feature>
<dbReference type="PANTHER" id="PTHR12110:SF21">
    <property type="entry name" value="XYLOSE ISOMERASE-LIKE TIM BARREL DOMAIN-CONTAINING PROTEIN"/>
    <property type="match status" value="1"/>
</dbReference>
<dbReference type="InterPro" id="IPR036237">
    <property type="entry name" value="Xyl_isomerase-like_sf"/>
</dbReference>
<reference evidence="2 3" key="1">
    <citation type="submission" date="2020-08" db="EMBL/GenBank/DDBJ databases">
        <title>Cohnella phylogeny.</title>
        <authorList>
            <person name="Dunlap C."/>
        </authorList>
    </citation>
    <scope>NUCLEOTIDE SEQUENCE [LARGE SCALE GENOMIC DNA]</scope>
    <source>
        <strain evidence="2 3">DSM 28246</strain>
    </source>
</reference>
<dbReference type="Proteomes" id="UP000547209">
    <property type="component" value="Unassembled WGS sequence"/>
</dbReference>
<evidence type="ECO:0000313" key="3">
    <source>
        <dbReference type="Proteomes" id="UP000547209"/>
    </source>
</evidence>
<evidence type="ECO:0000259" key="1">
    <source>
        <dbReference type="Pfam" id="PF01261"/>
    </source>
</evidence>
<organism evidence="2 3">
    <name type="scientific">Cohnella nanjingensis</name>
    <dbReference type="NCBI Taxonomy" id="1387779"/>
    <lineage>
        <taxon>Bacteria</taxon>
        <taxon>Bacillati</taxon>
        <taxon>Bacillota</taxon>
        <taxon>Bacilli</taxon>
        <taxon>Bacillales</taxon>
        <taxon>Paenibacillaceae</taxon>
        <taxon>Cohnella</taxon>
    </lineage>
</organism>
<keyword evidence="2" id="KW-0413">Isomerase</keyword>
<sequence>MRQLYAMDTFFYHGLGSYPFEARCAMLRELGYDATYLTLWDEQAWRDLDRLSSARETYGLEVAAVYAVLDLTQSPDAPEAARITAMLERLQGCGRVELALTMGDSGLAPSDPEGDRLAIEWLSRLLSIAERNRIRISLYPHVFFWLERWEDALRLTNRLDHPLLGIAFGSFHWFAVDGRNLKEALTACAPRLHAVNLCGSRKLPPGSGLPASIETIDRGELDVFYLLGALKATGYDGMVGFQGYGMGGDAYGNLERNRQTYTRMTGLLDRFPDWAASGWNDSR</sequence>
<comment type="caution">
    <text evidence="2">The sequence shown here is derived from an EMBL/GenBank/DDBJ whole genome shotgun (WGS) entry which is preliminary data.</text>
</comment>
<dbReference type="PANTHER" id="PTHR12110">
    <property type="entry name" value="HYDROXYPYRUVATE ISOMERASE"/>
    <property type="match status" value="1"/>
</dbReference>
<proteinExistence type="predicted"/>
<dbReference type="SUPFAM" id="SSF51658">
    <property type="entry name" value="Xylose isomerase-like"/>
    <property type="match status" value="1"/>
</dbReference>
<gene>
    <name evidence="2" type="ORF">H7C19_08330</name>
</gene>
<dbReference type="AlphaFoldDB" id="A0A7X0RQS7"/>
<dbReference type="EMBL" id="JACJVP010000011">
    <property type="protein sequence ID" value="MBB6670695.1"/>
    <property type="molecule type" value="Genomic_DNA"/>
</dbReference>
<name>A0A7X0RQS7_9BACL</name>
<dbReference type="GO" id="GO:0016853">
    <property type="term" value="F:isomerase activity"/>
    <property type="evidence" value="ECO:0007669"/>
    <property type="project" value="UniProtKB-KW"/>
</dbReference>